<protein>
    <submittedName>
        <fullName evidence="1">Uncharacterized protein</fullName>
    </submittedName>
</protein>
<name>A0A4D6N260_VIGUN</name>
<gene>
    <name evidence="1" type="ORF">DEO72_LG9g1955</name>
</gene>
<sequence>MQEVINIHLDIIIVNNFSSCSSTLIEQQITSQSATSTLTYHSHFDREIMDKIITILVEVGDQRL</sequence>
<dbReference type="Proteomes" id="UP000501690">
    <property type="component" value="Linkage Group LG9"/>
</dbReference>
<organism evidence="1 2">
    <name type="scientific">Vigna unguiculata</name>
    <name type="common">Cowpea</name>
    <dbReference type="NCBI Taxonomy" id="3917"/>
    <lineage>
        <taxon>Eukaryota</taxon>
        <taxon>Viridiplantae</taxon>
        <taxon>Streptophyta</taxon>
        <taxon>Embryophyta</taxon>
        <taxon>Tracheophyta</taxon>
        <taxon>Spermatophyta</taxon>
        <taxon>Magnoliopsida</taxon>
        <taxon>eudicotyledons</taxon>
        <taxon>Gunneridae</taxon>
        <taxon>Pentapetalae</taxon>
        <taxon>rosids</taxon>
        <taxon>fabids</taxon>
        <taxon>Fabales</taxon>
        <taxon>Fabaceae</taxon>
        <taxon>Papilionoideae</taxon>
        <taxon>50 kb inversion clade</taxon>
        <taxon>NPAAA clade</taxon>
        <taxon>indigoferoid/millettioid clade</taxon>
        <taxon>Phaseoleae</taxon>
        <taxon>Vigna</taxon>
    </lineage>
</organism>
<keyword evidence="2" id="KW-1185">Reference proteome</keyword>
<evidence type="ECO:0000313" key="2">
    <source>
        <dbReference type="Proteomes" id="UP000501690"/>
    </source>
</evidence>
<reference evidence="1 2" key="1">
    <citation type="submission" date="2019-04" db="EMBL/GenBank/DDBJ databases">
        <title>An improved genome assembly and genetic linkage map for asparagus bean, Vigna unguiculata ssp. sesquipedialis.</title>
        <authorList>
            <person name="Xia Q."/>
            <person name="Zhang R."/>
            <person name="Dong Y."/>
        </authorList>
    </citation>
    <scope>NUCLEOTIDE SEQUENCE [LARGE SCALE GENOMIC DNA]</scope>
    <source>
        <tissue evidence="1">Leaf</tissue>
    </source>
</reference>
<evidence type="ECO:0000313" key="1">
    <source>
        <dbReference type="EMBL" id="QCE06941.1"/>
    </source>
</evidence>
<dbReference type="EMBL" id="CP039353">
    <property type="protein sequence ID" value="QCE06941.1"/>
    <property type="molecule type" value="Genomic_DNA"/>
</dbReference>
<accession>A0A4D6N260</accession>
<dbReference type="AlphaFoldDB" id="A0A4D6N260"/>
<proteinExistence type="predicted"/>